<dbReference type="InterPro" id="IPR013595">
    <property type="entry name" value="Pept_S33_TAP-like_C"/>
</dbReference>
<dbReference type="GO" id="GO:0016787">
    <property type="term" value="F:hydrolase activity"/>
    <property type="evidence" value="ECO:0007669"/>
    <property type="project" value="UniProtKB-KW"/>
</dbReference>
<keyword evidence="2 5" id="KW-0378">Hydrolase</keyword>
<organism evidence="5 6">
    <name type="scientific">Bimuria novae-zelandiae CBS 107.79</name>
    <dbReference type="NCBI Taxonomy" id="1447943"/>
    <lineage>
        <taxon>Eukaryota</taxon>
        <taxon>Fungi</taxon>
        <taxon>Dikarya</taxon>
        <taxon>Ascomycota</taxon>
        <taxon>Pezizomycotina</taxon>
        <taxon>Dothideomycetes</taxon>
        <taxon>Pleosporomycetidae</taxon>
        <taxon>Pleosporales</taxon>
        <taxon>Massarineae</taxon>
        <taxon>Didymosphaeriaceae</taxon>
        <taxon>Bimuria</taxon>
    </lineage>
</organism>
<evidence type="ECO:0000313" key="5">
    <source>
        <dbReference type="EMBL" id="KAF1969104.1"/>
    </source>
</evidence>
<reference evidence="5" key="1">
    <citation type="journal article" date="2020" name="Stud. Mycol.">
        <title>101 Dothideomycetes genomes: a test case for predicting lifestyles and emergence of pathogens.</title>
        <authorList>
            <person name="Haridas S."/>
            <person name="Albert R."/>
            <person name="Binder M."/>
            <person name="Bloem J."/>
            <person name="Labutti K."/>
            <person name="Salamov A."/>
            <person name="Andreopoulos B."/>
            <person name="Baker S."/>
            <person name="Barry K."/>
            <person name="Bills G."/>
            <person name="Bluhm B."/>
            <person name="Cannon C."/>
            <person name="Castanera R."/>
            <person name="Culley D."/>
            <person name="Daum C."/>
            <person name="Ezra D."/>
            <person name="Gonzalez J."/>
            <person name="Henrissat B."/>
            <person name="Kuo A."/>
            <person name="Liang C."/>
            <person name="Lipzen A."/>
            <person name="Lutzoni F."/>
            <person name="Magnuson J."/>
            <person name="Mondo S."/>
            <person name="Nolan M."/>
            <person name="Ohm R."/>
            <person name="Pangilinan J."/>
            <person name="Park H.-J."/>
            <person name="Ramirez L."/>
            <person name="Alfaro M."/>
            <person name="Sun H."/>
            <person name="Tritt A."/>
            <person name="Yoshinaga Y."/>
            <person name="Zwiers L.-H."/>
            <person name="Turgeon B."/>
            <person name="Goodwin S."/>
            <person name="Spatafora J."/>
            <person name="Crous P."/>
            <person name="Grigoriev I."/>
        </authorList>
    </citation>
    <scope>NUCLEOTIDE SEQUENCE</scope>
    <source>
        <strain evidence="5">CBS 107.79</strain>
    </source>
</reference>
<protein>
    <submittedName>
        <fullName evidence="5">Alpha/beta-hydrolase</fullName>
    </submittedName>
</protein>
<feature type="domain" description="Peptidase S33 tripeptidyl aminopeptidase-like C-terminal" evidence="4">
    <location>
        <begin position="390"/>
        <end position="491"/>
    </location>
</feature>
<evidence type="ECO:0000259" key="3">
    <source>
        <dbReference type="Pfam" id="PF00561"/>
    </source>
</evidence>
<evidence type="ECO:0000256" key="1">
    <source>
        <dbReference type="ARBA" id="ARBA00010088"/>
    </source>
</evidence>
<evidence type="ECO:0000259" key="4">
    <source>
        <dbReference type="Pfam" id="PF08386"/>
    </source>
</evidence>
<gene>
    <name evidence="5" type="ORF">BU23DRAFT_478265</name>
</gene>
<dbReference type="InterPro" id="IPR051601">
    <property type="entry name" value="Serine_prot/Carboxylest_S33"/>
</dbReference>
<evidence type="ECO:0000256" key="2">
    <source>
        <dbReference type="ARBA" id="ARBA00022801"/>
    </source>
</evidence>
<sequence length="560" mass="59942">MIQTRDGSINWTECPTAITDVNGVPSDCGTLAVPLDYTDLDSGKKLNLTLIRIKAAIQPSKGNILINPGGPGIGGFQYLSGADAPIILRCSFRLVLTLPRGTGDTLPVTCYDPKSIYDQVEVLRSTVMVPALTNASSSALGELWAISGANAIRCAREAKDVLPLVSTAFTARDYIQVVDALGEDGMLRYWGHSYGTQLGATIAAMFPERIHRMVIDGVVNPHEYTDGWEYDPVPAGDLALEQFLKSCVAAGPDVCLLARDNATVASLTTKITDLLDEVRVEPILMGSNVTSELVGPGELISVLNNGFRIAQALAPYIAAWLDAVFRRNLTAYHAARAVLFAGDEAAGPFGGASAGISTIAIRCADSTFRADKLDGEVRRRVEKLESMSHLFGDSYPASYLSCARWKVKGKEQYTGDYKAKTKYPMFIIGSPYDLRTPLSSAKNVSAGFEGSVVLQHNGLGHTVRYSPGQCAINAVRAYFNNGTLPEEGTVCEPDFDIFSGHSLRESFLPEGLGNGTNGTAAKPGANAPLEFESGAAAGRVGWTLRWVVLSLAVFRAAWGM</sequence>
<dbReference type="InterPro" id="IPR000073">
    <property type="entry name" value="AB_hydrolase_1"/>
</dbReference>
<dbReference type="SUPFAM" id="SSF53474">
    <property type="entry name" value="alpha/beta-Hydrolases"/>
    <property type="match status" value="1"/>
</dbReference>
<name>A0A6A5UWK7_9PLEO</name>
<evidence type="ECO:0000313" key="6">
    <source>
        <dbReference type="Proteomes" id="UP000800036"/>
    </source>
</evidence>
<dbReference type="Gene3D" id="3.40.50.1820">
    <property type="entry name" value="alpha/beta hydrolase"/>
    <property type="match status" value="1"/>
</dbReference>
<dbReference type="OrthoDB" id="425534at2759"/>
<accession>A0A6A5UWK7</accession>
<proteinExistence type="inferred from homology"/>
<feature type="domain" description="AB hydrolase-1" evidence="3">
    <location>
        <begin position="127"/>
        <end position="223"/>
    </location>
</feature>
<comment type="similarity">
    <text evidence="1">Belongs to the peptidase S33 family.</text>
</comment>
<dbReference type="Pfam" id="PF00561">
    <property type="entry name" value="Abhydrolase_1"/>
    <property type="match status" value="1"/>
</dbReference>
<dbReference type="AlphaFoldDB" id="A0A6A5UWK7"/>
<dbReference type="InterPro" id="IPR029058">
    <property type="entry name" value="AB_hydrolase_fold"/>
</dbReference>
<dbReference type="Proteomes" id="UP000800036">
    <property type="component" value="Unassembled WGS sequence"/>
</dbReference>
<dbReference type="PANTHER" id="PTHR43248:SF25">
    <property type="entry name" value="AB HYDROLASE-1 DOMAIN-CONTAINING PROTEIN-RELATED"/>
    <property type="match status" value="1"/>
</dbReference>
<dbReference type="EMBL" id="ML976713">
    <property type="protein sequence ID" value="KAF1969104.1"/>
    <property type="molecule type" value="Genomic_DNA"/>
</dbReference>
<dbReference type="Pfam" id="PF08386">
    <property type="entry name" value="Abhydrolase_4"/>
    <property type="match status" value="1"/>
</dbReference>
<dbReference type="PANTHER" id="PTHR43248">
    <property type="entry name" value="2-SUCCINYL-6-HYDROXY-2,4-CYCLOHEXADIENE-1-CARBOXYLATE SYNTHASE"/>
    <property type="match status" value="1"/>
</dbReference>
<keyword evidence="6" id="KW-1185">Reference proteome</keyword>